<evidence type="ECO:0000313" key="5">
    <source>
        <dbReference type="Proteomes" id="UP000243217"/>
    </source>
</evidence>
<keyword evidence="1" id="KW-0479">Metal-binding</keyword>
<accession>A0A1W0A9P1</accession>
<organism evidence="4 5">
    <name type="scientific">Thraustotheca clavata</name>
    <dbReference type="NCBI Taxonomy" id="74557"/>
    <lineage>
        <taxon>Eukaryota</taxon>
        <taxon>Sar</taxon>
        <taxon>Stramenopiles</taxon>
        <taxon>Oomycota</taxon>
        <taxon>Saprolegniomycetes</taxon>
        <taxon>Saprolegniales</taxon>
        <taxon>Achlyaceae</taxon>
        <taxon>Thraustotheca</taxon>
    </lineage>
</organism>
<evidence type="ECO:0000259" key="3">
    <source>
        <dbReference type="PROSITE" id="PS50089"/>
    </source>
</evidence>
<feature type="domain" description="RING-type" evidence="3">
    <location>
        <begin position="1509"/>
        <end position="1554"/>
    </location>
</feature>
<dbReference type="STRING" id="74557.A0A1W0A9P1"/>
<dbReference type="PROSITE" id="PS50089">
    <property type="entry name" value="ZF_RING_2"/>
    <property type="match status" value="1"/>
</dbReference>
<keyword evidence="1" id="KW-0863">Zinc-finger</keyword>
<dbReference type="OrthoDB" id="162277at2759"/>
<dbReference type="GO" id="GO:0061630">
    <property type="term" value="F:ubiquitin protein ligase activity"/>
    <property type="evidence" value="ECO:0007669"/>
    <property type="project" value="TreeGrafter"/>
</dbReference>
<name>A0A1W0A9P1_9STRA</name>
<dbReference type="SUPFAM" id="SSF48371">
    <property type="entry name" value="ARM repeat"/>
    <property type="match status" value="1"/>
</dbReference>
<dbReference type="Gene3D" id="3.30.40.10">
    <property type="entry name" value="Zinc/RING finger domain, C3HC4 (zinc finger)"/>
    <property type="match status" value="1"/>
</dbReference>
<evidence type="ECO:0000256" key="1">
    <source>
        <dbReference type="PROSITE-ProRule" id="PRU00175"/>
    </source>
</evidence>
<protein>
    <recommendedName>
        <fullName evidence="3">RING-type domain-containing protein</fullName>
    </recommendedName>
</protein>
<reference evidence="4 5" key="1">
    <citation type="journal article" date="2014" name="Genome Biol. Evol.">
        <title>The secreted proteins of Achlya hypogyna and Thraustotheca clavata identify the ancestral oomycete secretome and reveal gene acquisitions by horizontal gene transfer.</title>
        <authorList>
            <person name="Misner I."/>
            <person name="Blouin N."/>
            <person name="Leonard G."/>
            <person name="Richards T.A."/>
            <person name="Lane C.E."/>
        </authorList>
    </citation>
    <scope>NUCLEOTIDE SEQUENCE [LARGE SCALE GENOMIC DNA]</scope>
    <source>
        <strain evidence="4 5">ATCC 34112</strain>
    </source>
</reference>
<dbReference type="InterPro" id="IPR011989">
    <property type="entry name" value="ARM-like"/>
</dbReference>
<feature type="region of interest" description="Disordered" evidence="2">
    <location>
        <begin position="1207"/>
        <end position="1251"/>
    </location>
</feature>
<proteinExistence type="predicted"/>
<dbReference type="EMBL" id="JNBS01000296">
    <property type="protein sequence ID" value="OQS06891.1"/>
    <property type="molecule type" value="Genomic_DNA"/>
</dbReference>
<dbReference type="Pfam" id="PF13639">
    <property type="entry name" value="zf-RING_2"/>
    <property type="match status" value="1"/>
</dbReference>
<dbReference type="GO" id="GO:0006511">
    <property type="term" value="P:ubiquitin-dependent protein catabolic process"/>
    <property type="evidence" value="ECO:0007669"/>
    <property type="project" value="TreeGrafter"/>
</dbReference>
<keyword evidence="5" id="KW-1185">Reference proteome</keyword>
<dbReference type="InterPro" id="IPR013083">
    <property type="entry name" value="Znf_RING/FYVE/PHD"/>
</dbReference>
<keyword evidence="1" id="KW-0862">Zinc</keyword>
<dbReference type="GO" id="GO:0008270">
    <property type="term" value="F:zinc ion binding"/>
    <property type="evidence" value="ECO:0007669"/>
    <property type="project" value="UniProtKB-KW"/>
</dbReference>
<gene>
    <name evidence="4" type="ORF">THRCLA_01083</name>
</gene>
<dbReference type="SMART" id="SM00184">
    <property type="entry name" value="RING"/>
    <property type="match status" value="1"/>
</dbReference>
<dbReference type="SUPFAM" id="SSF57850">
    <property type="entry name" value="RING/U-box"/>
    <property type="match status" value="1"/>
</dbReference>
<dbReference type="InterPro" id="IPR051826">
    <property type="entry name" value="E3_ubiquitin-ligase_domain"/>
</dbReference>
<dbReference type="CDD" id="cd16454">
    <property type="entry name" value="RING-H2_PA-TM-RING"/>
    <property type="match status" value="1"/>
</dbReference>
<dbReference type="InterPro" id="IPR001841">
    <property type="entry name" value="Znf_RING"/>
</dbReference>
<sequence length="1561" mass="176168">MALPWELAIGSTPIQRTLKVSKDAQTLYKVHHASMHQVDVDHVQDIGSITLKLENQTLVQKKPKKAQRVKRIEHSFDPAADECMHKEELDEILMAEEWDTRFWNNVKIHEAVNTLYREIEVSTDIRRRKLAVKMILHLNRLHPEANAYNDNNMANLTNKAFMKLTPTINHDYVYNMAELIAVFAPLFPAALASENAVFRALQCILRSMDIAARVLQHMQRRVVFERCLRRREISLEARMRARSINLAKTIDLQRQQNEIRDAMKERPMPERAVIAYMTIVLELIKYEFDHKNQAHARQDHRKIYHTGALVFLVQCIKRKGALESLALELFCLLAQEKERVCEILQSNVVKYIFYNIRHNQDGTCREKLLINDFDVEVIAKSIEFINTLSESVLAMAYQLNRPRDSQKKMPKQSFYRTKSSLSKLSMISDSRDSTTSIEEQDAIYFNRNLDSIVKEHLLSQLVFEGLFALLKAPNHTFSALQVLHKLAHDAAGYFILLDIATKNAGRYLESIVACLIHQDTTIVLAALQVIFALASRSEGRDAMTTAGLVHLVKPLCNPGFRCPGNSYRFVVGLLVITANANASQSIVSFSSLDEETFYSQMRFDITPSELLDRVFEYLLQINRADPNGDCGVYFVETNSLVHVLDLLLQPLHTTHPQSRAHRHISTIVISSLARVRALAQMLTFRDDVLRHIALALQTNRMEESEGVCFQGQEQHMHLMSISESCRALLRFLRCQEQLEQPRDVVIAAQYTICRALFQFHVVEDIVAYIRPPNLVSDFIQADLDAVKCAIQIIGLVCPCPLLQHVNHESTKSILRSGADHKEIILNIDMLQTMGTRLIQGYLINHNTWLRHIRVTPALLNTIAADEPLPRVVKWCCKSLAQLGCTNASCSLLLSYRCMDVISMLIPNIPSDLHSVEYRDISSQTVITSTTVDDEKLMALPPSLYTLLAVLCRVSEGREAVVRLNVLPRTLKRLHIRSSAAGWTKRDHRCRTELIGFIKAMAHVNAIGIGNVNEFFLRHHVHTVCMEMLEPNTVAPSIKINLELMHENALGALGALAKDHIRCVPPLLSVGVLPLISRILVTYEPDASLTQLESALQIVLAISLYPSETVHEALVNANIKDSLMRIGCSFHLEMIKSKTSISGTKSLGELARETLRHMGNFAKKQCKHCRKYASKKCIDATPTKKAAQSPSRSPTIENNCTSLPALKAIAPSSTPSTPTKAASLPKLPDLNDLRHTRPSGPYPQPNDQRNEEPYRFARPKKEEAQRYPFLMLDPLFSPLEQGVDPCVPHLAMHNAINSERMVYPAQTTSSLGHHVELRRSPSKEVSIEAHMQRRLSNLQQDGYMTQCHVLYVGSKLVYRVTIQTPVAWGLTWVAGVSKVKLDTFYNNIQQLADTIRASPAGISEGGHVESLIEYVYDVAVKIHGSNVANGECTQQVEQFVLEMLSAFTFLTSIEAADINATAMANEVLRFYILLREFLMIPDDVQSARNRLTVAVMSLTDVSPPQQPGGCSICLETWQSIEESNLPTVKLPCNHVFHEECVMEWIRQSAKCPVCRANIGQQT</sequence>
<dbReference type="Proteomes" id="UP000243217">
    <property type="component" value="Unassembled WGS sequence"/>
</dbReference>
<evidence type="ECO:0000256" key="2">
    <source>
        <dbReference type="SAM" id="MobiDB-lite"/>
    </source>
</evidence>
<dbReference type="InterPro" id="IPR016024">
    <property type="entry name" value="ARM-type_fold"/>
</dbReference>
<dbReference type="Gene3D" id="1.25.10.10">
    <property type="entry name" value="Leucine-rich Repeat Variant"/>
    <property type="match status" value="1"/>
</dbReference>
<evidence type="ECO:0000313" key="4">
    <source>
        <dbReference type="EMBL" id="OQS06891.1"/>
    </source>
</evidence>
<comment type="caution">
    <text evidence="4">The sequence shown here is derived from an EMBL/GenBank/DDBJ whole genome shotgun (WGS) entry which is preliminary data.</text>
</comment>
<dbReference type="PANTHER" id="PTHR22765">
    <property type="entry name" value="RING FINGER AND PROTEASE ASSOCIATED DOMAIN-CONTAINING"/>
    <property type="match status" value="1"/>
</dbReference>
<feature type="compositionally biased region" description="Low complexity" evidence="2">
    <location>
        <begin position="1209"/>
        <end position="1222"/>
    </location>
</feature>